<name>A0A4S2MRM1_9PEZI</name>
<dbReference type="AlphaFoldDB" id="A0A4S2MRM1"/>
<dbReference type="Gene3D" id="1.20.5.110">
    <property type="match status" value="1"/>
</dbReference>
<dbReference type="GO" id="GO:0061025">
    <property type="term" value="P:membrane fusion"/>
    <property type="evidence" value="ECO:0007669"/>
    <property type="project" value="UniProtKB-ARBA"/>
</dbReference>
<evidence type="ECO:0000256" key="2">
    <source>
        <dbReference type="ARBA" id="ARBA00022448"/>
    </source>
</evidence>
<comment type="subcellular location">
    <subcellularLocation>
        <location evidence="1">Endomembrane system</location>
    </subcellularLocation>
</comment>
<sequence length="287" mass="32630">MSSTAAERLQLLQEHIRLSLLEQKRTLASGVEPDTRNTYEISRSLDTFHQGLEQLEREQRELENSGELSSVALREREDILIQLRSQYDDLHAQFSSQHQHPTPTPPIPTATIPMTTPGHHRRSNSFSDSAARTALMGSRNTPSTLRKSMKTVRFRDSLVDAEELDNQQVLQLHNQVMEEQDESLDRLSESIRTQREISIQIGDELDSHVLLLDDVDALVERHGTRLGAAKRRLEKVGTAAKEHGRRDDLEPPTQRERGWLTGGIREFDGYCGADYYSGAAYCYLEIV</sequence>
<dbReference type="GO" id="GO:0015031">
    <property type="term" value="P:protein transport"/>
    <property type="evidence" value="ECO:0007669"/>
    <property type="project" value="UniProtKB-KW"/>
</dbReference>
<keyword evidence="9" id="KW-1185">Reference proteome</keyword>
<accession>A0A4S2MRM1</accession>
<dbReference type="GO" id="GO:0006896">
    <property type="term" value="P:Golgi to vacuole transport"/>
    <property type="evidence" value="ECO:0007669"/>
    <property type="project" value="UniProtKB-ARBA"/>
</dbReference>
<feature type="domain" description="T-SNARE coiled-coil homology" evidence="7">
    <location>
        <begin position="174"/>
        <end position="236"/>
    </location>
</feature>
<evidence type="ECO:0000256" key="4">
    <source>
        <dbReference type="ARBA" id="ARBA00023054"/>
    </source>
</evidence>
<dbReference type="SUPFAM" id="SSF58038">
    <property type="entry name" value="SNARE fusion complex"/>
    <property type="match status" value="1"/>
</dbReference>
<dbReference type="STRING" id="341454.A0A4S2MRM1"/>
<keyword evidence="4" id="KW-0175">Coiled coil</keyword>
<feature type="region of interest" description="Disordered" evidence="6">
    <location>
        <begin position="236"/>
        <end position="255"/>
    </location>
</feature>
<keyword evidence="3" id="KW-0653">Protein transport</keyword>
<dbReference type="InterPro" id="IPR000727">
    <property type="entry name" value="T_SNARE_dom"/>
</dbReference>
<feature type="compositionally biased region" description="Basic and acidic residues" evidence="6">
    <location>
        <begin position="240"/>
        <end position="255"/>
    </location>
</feature>
<dbReference type="EMBL" id="ML220148">
    <property type="protein sequence ID" value="TGZ77848.1"/>
    <property type="molecule type" value="Genomic_DNA"/>
</dbReference>
<dbReference type="GO" id="GO:0005768">
    <property type="term" value="C:endosome"/>
    <property type="evidence" value="ECO:0007669"/>
    <property type="project" value="UniProtKB-ARBA"/>
</dbReference>
<keyword evidence="5" id="KW-0472">Membrane</keyword>
<evidence type="ECO:0000313" key="8">
    <source>
        <dbReference type="EMBL" id="TGZ77848.1"/>
    </source>
</evidence>
<gene>
    <name evidence="8" type="ORF">EX30DRAFT_343749</name>
</gene>
<evidence type="ECO:0000256" key="6">
    <source>
        <dbReference type="SAM" id="MobiDB-lite"/>
    </source>
</evidence>
<keyword evidence="2" id="KW-0813">Transport</keyword>
<reference evidence="8 9" key="1">
    <citation type="submission" date="2019-04" db="EMBL/GenBank/DDBJ databases">
        <title>Comparative genomics and transcriptomics to analyze fruiting body development in filamentous ascomycetes.</title>
        <authorList>
            <consortium name="DOE Joint Genome Institute"/>
            <person name="Lutkenhaus R."/>
            <person name="Traeger S."/>
            <person name="Breuer J."/>
            <person name="Kuo A."/>
            <person name="Lipzen A."/>
            <person name="Pangilinan J."/>
            <person name="Dilworth D."/>
            <person name="Sandor L."/>
            <person name="Poggeler S."/>
            <person name="Barry K."/>
            <person name="Grigoriev I.V."/>
            <person name="Nowrousian M."/>
        </authorList>
    </citation>
    <scope>NUCLEOTIDE SEQUENCE [LARGE SCALE GENOMIC DNA]</scope>
    <source>
        <strain evidence="8 9">CBS 389.68</strain>
    </source>
</reference>
<dbReference type="OrthoDB" id="244190at2759"/>
<evidence type="ECO:0000313" key="9">
    <source>
        <dbReference type="Proteomes" id="UP000298138"/>
    </source>
</evidence>
<dbReference type="PROSITE" id="PS50192">
    <property type="entry name" value="T_SNARE"/>
    <property type="match status" value="1"/>
</dbReference>
<dbReference type="FunFam" id="1.20.5.110:FF:000060">
    <property type="entry name" value="SNARE complex subunit (Syn8)"/>
    <property type="match status" value="1"/>
</dbReference>
<dbReference type="CDD" id="cd15859">
    <property type="entry name" value="SNARE_SYN8"/>
    <property type="match status" value="1"/>
</dbReference>
<evidence type="ECO:0000259" key="7">
    <source>
        <dbReference type="PROSITE" id="PS50192"/>
    </source>
</evidence>
<dbReference type="InParanoid" id="A0A4S2MRM1"/>
<organism evidence="8 9">
    <name type="scientific">Ascodesmis nigricans</name>
    <dbReference type="NCBI Taxonomy" id="341454"/>
    <lineage>
        <taxon>Eukaryota</taxon>
        <taxon>Fungi</taxon>
        <taxon>Dikarya</taxon>
        <taxon>Ascomycota</taxon>
        <taxon>Pezizomycotina</taxon>
        <taxon>Pezizomycetes</taxon>
        <taxon>Pezizales</taxon>
        <taxon>Ascodesmidaceae</taxon>
        <taxon>Ascodesmis</taxon>
    </lineage>
</organism>
<evidence type="ECO:0000256" key="1">
    <source>
        <dbReference type="ARBA" id="ARBA00004308"/>
    </source>
</evidence>
<dbReference type="Proteomes" id="UP000298138">
    <property type="component" value="Unassembled WGS sequence"/>
</dbReference>
<dbReference type="SMART" id="SM00397">
    <property type="entry name" value="t_SNARE"/>
    <property type="match status" value="1"/>
</dbReference>
<evidence type="ECO:0000256" key="5">
    <source>
        <dbReference type="ARBA" id="ARBA00023136"/>
    </source>
</evidence>
<proteinExistence type="predicted"/>
<evidence type="ECO:0000256" key="3">
    <source>
        <dbReference type="ARBA" id="ARBA00022927"/>
    </source>
</evidence>
<protein>
    <recommendedName>
        <fullName evidence="7">t-SNARE coiled-coil homology domain-containing protein</fullName>
    </recommendedName>
</protein>